<accession>A0A0H5SJ38</accession>
<dbReference type="GO" id="GO:0008654">
    <property type="term" value="P:phospholipid biosynthetic process"/>
    <property type="evidence" value="ECO:0007669"/>
    <property type="project" value="UniProtKB-KW"/>
</dbReference>
<dbReference type="InterPro" id="IPR005218">
    <property type="entry name" value="Diacylglycerol/lipid_kinase"/>
</dbReference>
<evidence type="ECO:0000313" key="11">
    <source>
        <dbReference type="Proteomes" id="UP000236497"/>
    </source>
</evidence>
<keyword evidence="4" id="KW-0547">Nucleotide-binding</keyword>
<dbReference type="Gene3D" id="2.60.200.40">
    <property type="match status" value="1"/>
</dbReference>
<keyword evidence="7" id="KW-0594">Phospholipid biosynthesis</keyword>
<keyword evidence="7" id="KW-0444">Lipid biosynthesis</keyword>
<dbReference type="EMBL" id="CVTD020000025">
    <property type="protein sequence ID" value="CRZ35502.1"/>
    <property type="molecule type" value="Genomic_DNA"/>
</dbReference>
<feature type="domain" description="DAGKc" evidence="9">
    <location>
        <begin position="1"/>
        <end position="131"/>
    </location>
</feature>
<reference evidence="10 11" key="1">
    <citation type="submission" date="2015-06" db="EMBL/GenBank/DDBJ databases">
        <authorList>
            <person name="Wibberg Daniel"/>
        </authorList>
    </citation>
    <scope>NUCLEOTIDE SEQUENCE [LARGE SCALE GENOMIC DNA]</scope>
    <source>
        <strain evidence="10 11">T3/55T</strain>
    </source>
</reference>
<evidence type="ECO:0000256" key="5">
    <source>
        <dbReference type="ARBA" id="ARBA00022777"/>
    </source>
</evidence>
<keyword evidence="8" id="KW-1208">Phospholipid metabolism</keyword>
<keyword evidence="5" id="KW-0418">Kinase</keyword>
<dbReference type="SMART" id="SM00046">
    <property type="entry name" value="DAGKc"/>
    <property type="match status" value="1"/>
</dbReference>
<evidence type="ECO:0000256" key="4">
    <source>
        <dbReference type="ARBA" id="ARBA00022741"/>
    </source>
</evidence>
<dbReference type="Gene3D" id="3.40.50.10330">
    <property type="entry name" value="Probable inorganic polyphosphate/atp-NAD kinase, domain 1"/>
    <property type="match status" value="1"/>
</dbReference>
<evidence type="ECO:0000256" key="6">
    <source>
        <dbReference type="ARBA" id="ARBA00022840"/>
    </source>
</evidence>
<dbReference type="RefSeq" id="WP_103203578.1">
    <property type="nucleotide sequence ID" value="NZ_CVTD020000025.1"/>
</dbReference>
<dbReference type="InterPro" id="IPR045540">
    <property type="entry name" value="YegS/DAGK_C"/>
</dbReference>
<comment type="cofactor">
    <cofactor evidence="1">
        <name>Mg(2+)</name>
        <dbReference type="ChEBI" id="CHEBI:18420"/>
    </cofactor>
</comment>
<dbReference type="GO" id="GO:0016301">
    <property type="term" value="F:kinase activity"/>
    <property type="evidence" value="ECO:0007669"/>
    <property type="project" value="UniProtKB-KW"/>
</dbReference>
<name>A0A0H5SJ38_HERHM</name>
<dbReference type="GO" id="GO:0005524">
    <property type="term" value="F:ATP binding"/>
    <property type="evidence" value="ECO:0007669"/>
    <property type="project" value="UniProtKB-KW"/>
</dbReference>
<keyword evidence="6" id="KW-0067">ATP-binding</keyword>
<dbReference type="PANTHER" id="PTHR12358:SF54">
    <property type="entry name" value="SPHINGOSINE KINASE RELATED PROTEIN"/>
    <property type="match status" value="1"/>
</dbReference>
<evidence type="ECO:0000259" key="9">
    <source>
        <dbReference type="PROSITE" id="PS50146"/>
    </source>
</evidence>
<dbReference type="SUPFAM" id="SSF111331">
    <property type="entry name" value="NAD kinase/diacylglycerol kinase-like"/>
    <property type="match status" value="1"/>
</dbReference>
<dbReference type="AlphaFoldDB" id="A0A0H5SJ38"/>
<dbReference type="Proteomes" id="UP000236497">
    <property type="component" value="Unassembled WGS sequence"/>
</dbReference>
<proteinExistence type="inferred from homology"/>
<evidence type="ECO:0000313" key="10">
    <source>
        <dbReference type="EMBL" id="CRZ35502.1"/>
    </source>
</evidence>
<dbReference type="PANTHER" id="PTHR12358">
    <property type="entry name" value="SPHINGOSINE KINASE"/>
    <property type="match status" value="1"/>
</dbReference>
<evidence type="ECO:0000256" key="8">
    <source>
        <dbReference type="ARBA" id="ARBA00023264"/>
    </source>
</evidence>
<dbReference type="InterPro" id="IPR050187">
    <property type="entry name" value="Lipid_Phosphate_FormReg"/>
</dbReference>
<evidence type="ECO:0000256" key="2">
    <source>
        <dbReference type="ARBA" id="ARBA00005983"/>
    </source>
</evidence>
<dbReference type="NCBIfam" id="TIGR00147">
    <property type="entry name" value="YegS/Rv2252/BmrU family lipid kinase"/>
    <property type="match status" value="1"/>
</dbReference>
<protein>
    <recommendedName>
        <fullName evidence="9">DAGKc domain-containing protein</fullName>
    </recommendedName>
</protein>
<dbReference type="InterPro" id="IPR016064">
    <property type="entry name" value="NAD/diacylglycerol_kinase_sf"/>
</dbReference>
<dbReference type="InterPro" id="IPR001206">
    <property type="entry name" value="Diacylglycerol_kinase_cat_dom"/>
</dbReference>
<dbReference type="InterPro" id="IPR017438">
    <property type="entry name" value="ATP-NAD_kinase_N"/>
</dbReference>
<keyword evidence="3" id="KW-0808">Transferase</keyword>
<evidence type="ECO:0000256" key="1">
    <source>
        <dbReference type="ARBA" id="ARBA00001946"/>
    </source>
</evidence>
<dbReference type="Pfam" id="PF00781">
    <property type="entry name" value="DAGK_cat"/>
    <property type="match status" value="1"/>
</dbReference>
<sequence length="308" mass="34085">MYHFIINPKSSSGKGIRYWWTVKKELDRQNIEYTADMTHHEGHATELARKICLQYIGIKNIVVLGGDGTLNEVLNGIDNFDEVLLGYIPSGSSNDLARSLNIPKDPIKALSNILKPKKFVYLDYGEMFFKEKDLKSRKFGCSSGIGYDANVCVEVQSSELKKKLNRFGAGKLIYLAIAIKQVLGIDFLNATVIVDGIKKGTYKNVLLISGMIHPFEGGGLKMAPGADPADGKLSVCLVHGLSRILILLLLPTIIFGKHIHIKGVEYFKCSNIEIIADRKAAVHTDGETPAFSSHIAIRCVPRKIRMII</sequence>
<evidence type="ECO:0000256" key="7">
    <source>
        <dbReference type="ARBA" id="ARBA00023209"/>
    </source>
</evidence>
<dbReference type="Pfam" id="PF19279">
    <property type="entry name" value="YegS_C"/>
    <property type="match status" value="1"/>
</dbReference>
<gene>
    <name evidence="10" type="ORF">HHT355_2313</name>
</gene>
<comment type="similarity">
    <text evidence="2">Belongs to the diacylglycerol/lipid kinase family.</text>
</comment>
<keyword evidence="7" id="KW-0443">Lipid metabolism</keyword>
<organism evidence="10 11">
    <name type="scientific">Herbinix hemicellulosilytica</name>
    <dbReference type="NCBI Taxonomy" id="1564487"/>
    <lineage>
        <taxon>Bacteria</taxon>
        <taxon>Bacillati</taxon>
        <taxon>Bacillota</taxon>
        <taxon>Clostridia</taxon>
        <taxon>Lachnospirales</taxon>
        <taxon>Lachnospiraceae</taxon>
        <taxon>Herbinix</taxon>
    </lineage>
</organism>
<keyword evidence="11" id="KW-1185">Reference proteome</keyword>
<dbReference type="OrthoDB" id="9786026at2"/>
<evidence type="ECO:0000256" key="3">
    <source>
        <dbReference type="ARBA" id="ARBA00022679"/>
    </source>
</evidence>
<dbReference type="PROSITE" id="PS50146">
    <property type="entry name" value="DAGK"/>
    <property type="match status" value="1"/>
</dbReference>